<dbReference type="GO" id="GO:0034475">
    <property type="term" value="P:U4 snRNA 3'-end processing"/>
    <property type="evidence" value="ECO:0007669"/>
    <property type="project" value="TreeGrafter"/>
</dbReference>
<dbReference type="InterPro" id="IPR020568">
    <property type="entry name" value="Ribosomal_Su5_D2-typ_SF"/>
</dbReference>
<dbReference type="GO" id="GO:0005730">
    <property type="term" value="C:nucleolus"/>
    <property type="evidence" value="ECO:0007669"/>
    <property type="project" value="TreeGrafter"/>
</dbReference>
<protein>
    <submittedName>
        <fullName evidence="7">Exosome complex component RRP46</fullName>
    </submittedName>
</protein>
<proteinExistence type="inferred from homology"/>
<evidence type="ECO:0000259" key="6">
    <source>
        <dbReference type="Pfam" id="PF01138"/>
    </source>
</evidence>
<dbReference type="GO" id="GO:0000177">
    <property type="term" value="C:cytoplasmic exosome (RNase complex)"/>
    <property type="evidence" value="ECO:0007669"/>
    <property type="project" value="TreeGrafter"/>
</dbReference>
<dbReference type="GO" id="GO:0071051">
    <property type="term" value="P:poly(A)-dependent snoRNA 3'-end processing"/>
    <property type="evidence" value="ECO:0007669"/>
    <property type="project" value="TreeGrafter"/>
</dbReference>
<comment type="similarity">
    <text evidence="2">Belongs to the RNase PH family.</text>
</comment>
<dbReference type="OrthoDB" id="27298at2759"/>
<name>A0A1E5RKZ0_9ASCO</name>
<dbReference type="GO" id="GO:0016075">
    <property type="term" value="P:rRNA catabolic process"/>
    <property type="evidence" value="ECO:0007669"/>
    <property type="project" value="TreeGrafter"/>
</dbReference>
<evidence type="ECO:0000256" key="2">
    <source>
        <dbReference type="ARBA" id="ARBA00006678"/>
    </source>
</evidence>
<feature type="domain" description="Exoribonuclease phosphorolytic" evidence="6">
    <location>
        <begin position="3"/>
        <end position="136"/>
    </location>
</feature>
<dbReference type="InterPro" id="IPR001247">
    <property type="entry name" value="ExoRNase_PH_dom1"/>
</dbReference>
<organism evidence="7 8">
    <name type="scientific">Hanseniaspora opuntiae</name>
    <dbReference type="NCBI Taxonomy" id="211096"/>
    <lineage>
        <taxon>Eukaryota</taxon>
        <taxon>Fungi</taxon>
        <taxon>Dikarya</taxon>
        <taxon>Ascomycota</taxon>
        <taxon>Saccharomycotina</taxon>
        <taxon>Saccharomycetes</taxon>
        <taxon>Saccharomycodales</taxon>
        <taxon>Saccharomycodaceae</taxon>
        <taxon>Hanseniaspora</taxon>
    </lineage>
</organism>
<reference evidence="8" key="1">
    <citation type="journal article" date="2016" name="Genome Announc.">
        <title>Genome sequences of three species of Hanseniaspora isolated from spontaneous wine fermentations.</title>
        <authorList>
            <person name="Sternes P.R."/>
            <person name="Lee D."/>
            <person name="Kutyna D.R."/>
            <person name="Borneman A.R."/>
        </authorList>
    </citation>
    <scope>NUCLEOTIDE SEQUENCE [LARGE SCALE GENOMIC DNA]</scope>
    <source>
        <strain evidence="8">AWRI3578</strain>
    </source>
</reference>
<comment type="subcellular location">
    <subcellularLocation>
        <location evidence="1">Nucleus</location>
    </subcellularLocation>
</comment>
<dbReference type="GO" id="GO:0071028">
    <property type="term" value="P:nuclear mRNA surveillance"/>
    <property type="evidence" value="ECO:0007669"/>
    <property type="project" value="TreeGrafter"/>
</dbReference>
<evidence type="ECO:0000313" key="8">
    <source>
        <dbReference type="Proteomes" id="UP000095605"/>
    </source>
</evidence>
<dbReference type="InterPro" id="IPR050080">
    <property type="entry name" value="RNase_PH"/>
</dbReference>
<evidence type="ECO:0000256" key="3">
    <source>
        <dbReference type="ARBA" id="ARBA00022552"/>
    </source>
</evidence>
<dbReference type="SUPFAM" id="SSF54211">
    <property type="entry name" value="Ribosomal protein S5 domain 2-like"/>
    <property type="match status" value="1"/>
</dbReference>
<dbReference type="PANTHER" id="PTHR11953">
    <property type="entry name" value="EXOSOME COMPLEX COMPONENT"/>
    <property type="match status" value="1"/>
</dbReference>
<accession>A0A1E5RKZ0</accession>
<keyword evidence="8" id="KW-1185">Reference proteome</keyword>
<dbReference type="PANTHER" id="PTHR11953:SF1">
    <property type="entry name" value="EXOSOME COMPLEX COMPONENT RRP46"/>
    <property type="match status" value="1"/>
</dbReference>
<evidence type="ECO:0000256" key="5">
    <source>
        <dbReference type="ARBA" id="ARBA00023242"/>
    </source>
</evidence>
<dbReference type="Gene3D" id="3.30.230.70">
    <property type="entry name" value="GHMP Kinase, N-terminal domain"/>
    <property type="match status" value="1"/>
</dbReference>
<dbReference type="AlphaFoldDB" id="A0A1E5RKZ0"/>
<dbReference type="GO" id="GO:0000176">
    <property type="term" value="C:nuclear exosome (RNase complex)"/>
    <property type="evidence" value="ECO:0007669"/>
    <property type="project" value="UniProtKB-ARBA"/>
</dbReference>
<evidence type="ECO:0000256" key="1">
    <source>
        <dbReference type="ARBA" id="ARBA00004123"/>
    </source>
</evidence>
<keyword evidence="4" id="KW-0271">Exosome</keyword>
<dbReference type="InterPro" id="IPR027408">
    <property type="entry name" value="PNPase/RNase_PH_dom_sf"/>
</dbReference>
<keyword evidence="3" id="KW-0698">rRNA processing</keyword>
<keyword evidence="5" id="KW-0539">Nucleus</keyword>
<dbReference type="Pfam" id="PF01138">
    <property type="entry name" value="RNase_PH"/>
    <property type="match status" value="1"/>
</dbReference>
<dbReference type="GO" id="GO:0000467">
    <property type="term" value="P:exonucleolytic trimming to generate mature 3'-end of 5.8S rRNA from tricistronic rRNA transcript (SSU-rRNA, 5.8S rRNA, LSU-rRNA)"/>
    <property type="evidence" value="ECO:0007669"/>
    <property type="project" value="UniProtKB-ARBA"/>
</dbReference>
<dbReference type="Proteomes" id="UP000095605">
    <property type="component" value="Unassembled WGS sequence"/>
</dbReference>
<dbReference type="GO" id="GO:0071038">
    <property type="term" value="P:TRAMP-dependent tRNA surveillance pathway"/>
    <property type="evidence" value="ECO:0007669"/>
    <property type="project" value="UniProtKB-ARBA"/>
</dbReference>
<sequence length="238" mass="26739">MANIKYSVLKNLDGSCEYTTANSKVITGVSGPLEPKQRHRLPLQSAIEVFIKPSHGVGPSTREVVMQDKLATALQSVIVTEKYPRELIQVNAQILSNPFDSFGSLQNDPFNEIVSSMIDLNSCFNSTFLSLIDANIALKSCYYSNLFTINDKNQVINITDVESLESLQSLNHKSIHILVFEIEENKISNILLMDSKGTFHDDDIVKIIDAAQANTELEFKNIRSLIKEKVQNDYIWKV</sequence>
<dbReference type="EMBL" id="LPNL01000004">
    <property type="protein sequence ID" value="OEJ87545.1"/>
    <property type="molecule type" value="Genomic_DNA"/>
</dbReference>
<evidence type="ECO:0000256" key="4">
    <source>
        <dbReference type="ARBA" id="ARBA00022835"/>
    </source>
</evidence>
<dbReference type="GO" id="GO:0003723">
    <property type="term" value="F:RNA binding"/>
    <property type="evidence" value="ECO:0007669"/>
    <property type="project" value="TreeGrafter"/>
</dbReference>
<comment type="caution">
    <text evidence="7">The sequence shown here is derived from an EMBL/GenBank/DDBJ whole genome shotgun (WGS) entry which is preliminary data.</text>
</comment>
<gene>
    <name evidence="7" type="ORF">AWRI3578_g1435</name>
</gene>
<evidence type="ECO:0000313" key="7">
    <source>
        <dbReference type="EMBL" id="OEJ87545.1"/>
    </source>
</evidence>